<dbReference type="Pfam" id="PF00528">
    <property type="entry name" value="BPD_transp_1"/>
    <property type="match status" value="1"/>
</dbReference>
<dbReference type="GO" id="GO:0015031">
    <property type="term" value="P:protein transport"/>
    <property type="evidence" value="ECO:0007669"/>
    <property type="project" value="UniProtKB-KW"/>
</dbReference>
<reference evidence="11" key="1">
    <citation type="journal article" date="2014" name="Front. Microbiol.">
        <title>High frequency of phylogenetically diverse reductive dehalogenase-homologous genes in deep subseafloor sedimentary metagenomes.</title>
        <authorList>
            <person name="Kawai M."/>
            <person name="Futagami T."/>
            <person name="Toyoda A."/>
            <person name="Takaki Y."/>
            <person name="Nishi S."/>
            <person name="Hori S."/>
            <person name="Arai W."/>
            <person name="Tsubouchi T."/>
            <person name="Morono Y."/>
            <person name="Uchiyama I."/>
            <person name="Ito T."/>
            <person name="Fujiyama A."/>
            <person name="Inagaki F."/>
            <person name="Takami H."/>
        </authorList>
    </citation>
    <scope>NUCLEOTIDE SEQUENCE</scope>
    <source>
        <strain evidence="11">Expedition CK06-06</strain>
    </source>
</reference>
<evidence type="ECO:0000256" key="4">
    <source>
        <dbReference type="ARBA" id="ARBA00022692"/>
    </source>
</evidence>
<evidence type="ECO:0000313" key="11">
    <source>
        <dbReference type="EMBL" id="GAG03397.1"/>
    </source>
</evidence>
<keyword evidence="3" id="KW-1003">Cell membrane</keyword>
<dbReference type="PROSITE" id="PS50928">
    <property type="entry name" value="ABC_TM1"/>
    <property type="match status" value="1"/>
</dbReference>
<evidence type="ECO:0000256" key="5">
    <source>
        <dbReference type="ARBA" id="ARBA00022856"/>
    </source>
</evidence>
<dbReference type="GO" id="GO:0015833">
    <property type="term" value="P:peptide transport"/>
    <property type="evidence" value="ECO:0007669"/>
    <property type="project" value="UniProtKB-KW"/>
</dbReference>
<proteinExistence type="predicted"/>
<dbReference type="CDD" id="cd06261">
    <property type="entry name" value="TM_PBP2"/>
    <property type="match status" value="1"/>
</dbReference>
<evidence type="ECO:0000256" key="9">
    <source>
        <dbReference type="SAM" id="Phobius"/>
    </source>
</evidence>
<accession>X0UW19</accession>
<dbReference type="PANTHER" id="PTHR43386:SF24">
    <property type="entry name" value="OLIGOPEPTIDE TRANSPORT SYSTEM PERMEASE PROTEIN AMID"/>
    <property type="match status" value="1"/>
</dbReference>
<keyword evidence="2" id="KW-0813">Transport</keyword>
<evidence type="ECO:0000256" key="8">
    <source>
        <dbReference type="ARBA" id="ARBA00023136"/>
    </source>
</evidence>
<feature type="transmembrane region" description="Helical" evidence="9">
    <location>
        <begin position="40"/>
        <end position="61"/>
    </location>
</feature>
<dbReference type="AlphaFoldDB" id="X0UW19"/>
<feature type="transmembrane region" description="Helical" evidence="9">
    <location>
        <begin position="149"/>
        <end position="182"/>
    </location>
</feature>
<dbReference type="InterPro" id="IPR050366">
    <property type="entry name" value="BP-dependent_transpt_permease"/>
</dbReference>
<keyword evidence="5" id="KW-0571">Peptide transport</keyword>
<evidence type="ECO:0000256" key="6">
    <source>
        <dbReference type="ARBA" id="ARBA00022927"/>
    </source>
</evidence>
<evidence type="ECO:0000256" key="3">
    <source>
        <dbReference type="ARBA" id="ARBA00022475"/>
    </source>
</evidence>
<dbReference type="GO" id="GO:0055085">
    <property type="term" value="P:transmembrane transport"/>
    <property type="evidence" value="ECO:0007669"/>
    <property type="project" value="InterPro"/>
</dbReference>
<dbReference type="SUPFAM" id="SSF161098">
    <property type="entry name" value="MetI-like"/>
    <property type="match status" value="1"/>
</dbReference>
<dbReference type="GO" id="GO:0005886">
    <property type="term" value="C:plasma membrane"/>
    <property type="evidence" value="ECO:0007669"/>
    <property type="project" value="UniProtKB-SubCell"/>
</dbReference>
<dbReference type="InterPro" id="IPR025966">
    <property type="entry name" value="OppC_N"/>
</dbReference>
<dbReference type="InterPro" id="IPR000515">
    <property type="entry name" value="MetI-like"/>
</dbReference>
<dbReference type="EMBL" id="BARS01020103">
    <property type="protein sequence ID" value="GAG03397.1"/>
    <property type="molecule type" value="Genomic_DNA"/>
</dbReference>
<evidence type="ECO:0000259" key="10">
    <source>
        <dbReference type="PROSITE" id="PS50928"/>
    </source>
</evidence>
<keyword evidence="4 9" id="KW-0812">Transmembrane</keyword>
<dbReference type="Gene3D" id="1.10.3720.10">
    <property type="entry name" value="MetI-like"/>
    <property type="match status" value="1"/>
</dbReference>
<name>X0UW19_9ZZZZ</name>
<sequence>MEEHREITAERIAKVAVGEGLPLHHSLWTDAARRFTRNRIAMVGLILLLALVGLAILAPVVERHDYRVQDLASVSERPSGTYWFGTDQLGRDQWSRVVNGARISLSIGIVSQLFAVVIGVVIGGLAGLARWTDNLLMRLTDVAYSFPDLLLMILLLAAFGSGLLLFGFVPVTMILAISLVWWPTIARLVRGQILSLQQRDFTLAAKATGASQWRIVWTHLLPNTLGPVIVAATFGIPRAIFAEAALSFIGL</sequence>
<feature type="non-terminal residue" evidence="11">
    <location>
        <position position="251"/>
    </location>
</feature>
<keyword evidence="7 9" id="KW-1133">Transmembrane helix</keyword>
<comment type="caution">
    <text evidence="11">The sequence shown here is derived from an EMBL/GenBank/DDBJ whole genome shotgun (WGS) entry which is preliminary data.</text>
</comment>
<dbReference type="InterPro" id="IPR035906">
    <property type="entry name" value="MetI-like_sf"/>
</dbReference>
<organism evidence="11">
    <name type="scientific">marine sediment metagenome</name>
    <dbReference type="NCBI Taxonomy" id="412755"/>
    <lineage>
        <taxon>unclassified sequences</taxon>
        <taxon>metagenomes</taxon>
        <taxon>ecological metagenomes</taxon>
    </lineage>
</organism>
<evidence type="ECO:0000256" key="1">
    <source>
        <dbReference type="ARBA" id="ARBA00004651"/>
    </source>
</evidence>
<feature type="transmembrane region" description="Helical" evidence="9">
    <location>
        <begin position="103"/>
        <end position="129"/>
    </location>
</feature>
<evidence type="ECO:0000256" key="7">
    <source>
        <dbReference type="ARBA" id="ARBA00022989"/>
    </source>
</evidence>
<evidence type="ECO:0000256" key="2">
    <source>
        <dbReference type="ARBA" id="ARBA00022448"/>
    </source>
</evidence>
<protein>
    <recommendedName>
        <fullName evidence="10">ABC transmembrane type-1 domain-containing protein</fullName>
    </recommendedName>
</protein>
<feature type="domain" description="ABC transmembrane type-1" evidence="10">
    <location>
        <begin position="101"/>
        <end position="251"/>
    </location>
</feature>
<dbReference type="PANTHER" id="PTHR43386">
    <property type="entry name" value="OLIGOPEPTIDE TRANSPORT SYSTEM PERMEASE PROTEIN APPC"/>
    <property type="match status" value="1"/>
</dbReference>
<comment type="subcellular location">
    <subcellularLocation>
        <location evidence="1">Cell membrane</location>
        <topology evidence="1">Multi-pass membrane protein</topology>
    </subcellularLocation>
</comment>
<keyword evidence="6" id="KW-0653">Protein transport</keyword>
<dbReference type="Pfam" id="PF12911">
    <property type="entry name" value="OppC_N"/>
    <property type="match status" value="1"/>
</dbReference>
<gene>
    <name evidence="11" type="ORF">S01H1_32466</name>
</gene>
<keyword evidence="8 9" id="KW-0472">Membrane</keyword>